<keyword evidence="1" id="KW-0175">Coiled coil</keyword>
<protein>
    <submittedName>
        <fullName evidence="2">Uncharacterized protein</fullName>
    </submittedName>
</protein>
<dbReference type="OrthoDB" id="9916709at2"/>
<accession>A0A4Q1C6U2</accession>
<dbReference type="EMBL" id="SDHX01000001">
    <property type="protein sequence ID" value="RXK54510.1"/>
    <property type="molecule type" value="Genomic_DNA"/>
</dbReference>
<proteinExistence type="predicted"/>
<organism evidence="2 3">
    <name type="scientific">Oleiharenicola lentus</name>
    <dbReference type="NCBI Taxonomy" id="2508720"/>
    <lineage>
        <taxon>Bacteria</taxon>
        <taxon>Pseudomonadati</taxon>
        <taxon>Verrucomicrobiota</taxon>
        <taxon>Opitutia</taxon>
        <taxon>Opitutales</taxon>
        <taxon>Opitutaceae</taxon>
        <taxon>Oleiharenicola</taxon>
    </lineage>
</organism>
<sequence>MRANLRFLVVIALLIAGLLAVLGWHRRTTETLRAELARQRAALSRQQASRQAELQEQQLVAARVRAEELDRLLAERAAVARLREELTALRQRAAASAAPRDERAPASVRPSLVGNALSFSLWQNAGRTTPEASLETALWAAANGDIDTLTGLLVFDAEARHEATALFARLPANLRQEFVSPERLVAILAAKDVPLGSAALLNQYPTPTETKLSVQVFDAEGKHRMALLAVRPDDAGWKFVVPANAVKRYAAWLRPPANEAVDRPR</sequence>
<dbReference type="AlphaFoldDB" id="A0A4Q1C6U2"/>
<feature type="coiled-coil region" evidence="1">
    <location>
        <begin position="45"/>
        <end position="92"/>
    </location>
</feature>
<keyword evidence="3" id="KW-1185">Reference proteome</keyword>
<dbReference type="Proteomes" id="UP000290218">
    <property type="component" value="Unassembled WGS sequence"/>
</dbReference>
<name>A0A4Q1C6U2_9BACT</name>
<evidence type="ECO:0000313" key="3">
    <source>
        <dbReference type="Proteomes" id="UP000290218"/>
    </source>
</evidence>
<gene>
    <name evidence="2" type="ORF">ESB00_01010</name>
</gene>
<evidence type="ECO:0000313" key="2">
    <source>
        <dbReference type="EMBL" id="RXK54510.1"/>
    </source>
</evidence>
<evidence type="ECO:0000256" key="1">
    <source>
        <dbReference type="SAM" id="Coils"/>
    </source>
</evidence>
<comment type="caution">
    <text evidence="2">The sequence shown here is derived from an EMBL/GenBank/DDBJ whole genome shotgun (WGS) entry which is preliminary data.</text>
</comment>
<reference evidence="2 3" key="1">
    <citation type="submission" date="2019-01" db="EMBL/GenBank/DDBJ databases">
        <title>Lacunisphaera sp. strain TWA-58.</title>
        <authorList>
            <person name="Chen W.-M."/>
        </authorList>
    </citation>
    <scope>NUCLEOTIDE SEQUENCE [LARGE SCALE GENOMIC DNA]</scope>
    <source>
        <strain evidence="2 3">TWA-58</strain>
    </source>
</reference>
<dbReference type="RefSeq" id="WP_129045874.1">
    <property type="nucleotide sequence ID" value="NZ_SDHX01000001.1"/>
</dbReference>